<dbReference type="AlphaFoldDB" id="A0A2H0N5N1"/>
<protein>
    <submittedName>
        <fullName evidence="1">Uncharacterized protein</fullName>
    </submittedName>
</protein>
<evidence type="ECO:0000313" key="1">
    <source>
        <dbReference type="EMBL" id="PIR04199.1"/>
    </source>
</evidence>
<sequence>MVVQQRTIWGLLQEARDLECTAQRRAQIQVELQRAALGSELDTEGSAAALRVALVEQLFQGALRNRPGILLHLFPVFSALCGDRSDPRQLFAVVDWALLV</sequence>
<proteinExistence type="predicted"/>
<organism evidence="1 2">
    <name type="scientific">Candidatus Magasanikbacteria bacterium CG11_big_fil_rev_8_21_14_0_20_39_34</name>
    <dbReference type="NCBI Taxonomy" id="1974653"/>
    <lineage>
        <taxon>Bacteria</taxon>
        <taxon>Candidatus Magasanikiibacteriota</taxon>
    </lineage>
</organism>
<gene>
    <name evidence="1" type="ORF">COV59_03380</name>
</gene>
<comment type="caution">
    <text evidence="1">The sequence shown here is derived from an EMBL/GenBank/DDBJ whole genome shotgun (WGS) entry which is preliminary data.</text>
</comment>
<dbReference type="EMBL" id="PCWN01000007">
    <property type="protein sequence ID" value="PIR04199.1"/>
    <property type="molecule type" value="Genomic_DNA"/>
</dbReference>
<dbReference type="Proteomes" id="UP000229600">
    <property type="component" value="Unassembled WGS sequence"/>
</dbReference>
<accession>A0A2H0N5N1</accession>
<reference evidence="1 2" key="1">
    <citation type="submission" date="2017-09" db="EMBL/GenBank/DDBJ databases">
        <title>Depth-based differentiation of microbial function through sediment-hosted aquifers and enrichment of novel symbionts in the deep terrestrial subsurface.</title>
        <authorList>
            <person name="Probst A.J."/>
            <person name="Ladd B."/>
            <person name="Jarett J.K."/>
            <person name="Geller-Mcgrath D.E."/>
            <person name="Sieber C.M."/>
            <person name="Emerson J.B."/>
            <person name="Anantharaman K."/>
            <person name="Thomas B.C."/>
            <person name="Malmstrom R."/>
            <person name="Stieglmeier M."/>
            <person name="Klingl A."/>
            <person name="Woyke T."/>
            <person name="Ryan C.M."/>
            <person name="Banfield J.F."/>
        </authorList>
    </citation>
    <scope>NUCLEOTIDE SEQUENCE [LARGE SCALE GENOMIC DNA]</scope>
    <source>
        <strain evidence="1">CG11_big_fil_rev_8_21_14_0_20_39_34</strain>
    </source>
</reference>
<evidence type="ECO:0000313" key="2">
    <source>
        <dbReference type="Proteomes" id="UP000229600"/>
    </source>
</evidence>
<name>A0A2H0N5N1_9BACT</name>